<dbReference type="STRING" id="1344418.A0A1D2VJ26"/>
<dbReference type="PANTHER" id="PTHR12982:SF0">
    <property type="entry name" value="PHOSPHATIDYLINOSITOL N-ACETYLGLUCOSAMINYLTRANSFERASE SUBUNIT C"/>
    <property type="match status" value="1"/>
</dbReference>
<keyword evidence="4" id="KW-0337">GPI-anchor biosynthesis</keyword>
<evidence type="ECO:0000256" key="6">
    <source>
        <dbReference type="ARBA" id="ARBA00022989"/>
    </source>
</evidence>
<dbReference type="AlphaFoldDB" id="A0A1D2VJ26"/>
<protein>
    <submittedName>
        <fullName evidence="9">Phosphatidylinositol N-acetylglucosaminyltransferase</fullName>
    </submittedName>
</protein>
<dbReference type="RefSeq" id="XP_020047784.1">
    <property type="nucleotide sequence ID" value="XM_020191198.1"/>
</dbReference>
<proteinExistence type="inferred from homology"/>
<dbReference type="EMBL" id="KV454479">
    <property type="protein sequence ID" value="ODV61477.1"/>
    <property type="molecule type" value="Genomic_DNA"/>
</dbReference>
<keyword evidence="10" id="KW-1185">Reference proteome</keyword>
<evidence type="ECO:0000256" key="2">
    <source>
        <dbReference type="ARBA" id="ARBA00004687"/>
    </source>
</evidence>
<feature type="transmembrane region" description="Helical" evidence="8">
    <location>
        <begin position="218"/>
        <end position="237"/>
    </location>
</feature>
<dbReference type="GO" id="GO:0000506">
    <property type="term" value="C:glycosylphosphatidylinositol-N-acetylglucosaminyltransferase (GPI-GnT) complex"/>
    <property type="evidence" value="ECO:0007669"/>
    <property type="project" value="TreeGrafter"/>
</dbReference>
<comment type="subcellular location">
    <subcellularLocation>
        <location evidence="1">Membrane</location>
        <topology evidence="1">Multi-pass membrane protein</topology>
    </subcellularLocation>
</comment>
<feature type="transmembrane region" description="Helical" evidence="8">
    <location>
        <begin position="280"/>
        <end position="304"/>
    </location>
</feature>
<evidence type="ECO:0000256" key="5">
    <source>
        <dbReference type="ARBA" id="ARBA00022692"/>
    </source>
</evidence>
<dbReference type="InterPro" id="IPR009450">
    <property type="entry name" value="Plno_GlcNAc_GPI2"/>
</dbReference>
<dbReference type="PIRSF" id="PIRSF016104">
    <property type="entry name" value="GPI2"/>
    <property type="match status" value="1"/>
</dbReference>
<evidence type="ECO:0000256" key="7">
    <source>
        <dbReference type="ARBA" id="ARBA00023136"/>
    </source>
</evidence>
<dbReference type="OrthoDB" id="196709at2759"/>
<gene>
    <name evidence="9" type="ORF">ASCRUDRAFT_57172</name>
</gene>
<feature type="transmembrane region" description="Helical" evidence="8">
    <location>
        <begin position="193"/>
        <end position="212"/>
    </location>
</feature>
<accession>A0A1D2VJ26</accession>
<keyword evidence="9" id="KW-0808">Transferase</keyword>
<evidence type="ECO:0000313" key="9">
    <source>
        <dbReference type="EMBL" id="ODV61477.1"/>
    </source>
</evidence>
<keyword evidence="6 8" id="KW-1133">Transmembrane helix</keyword>
<feature type="transmembrane region" description="Helical" evidence="8">
    <location>
        <begin position="68"/>
        <end position="88"/>
    </location>
</feature>
<reference evidence="10" key="1">
    <citation type="submission" date="2016-05" db="EMBL/GenBank/DDBJ databases">
        <title>Comparative genomics of biotechnologically important yeasts.</title>
        <authorList>
            <consortium name="DOE Joint Genome Institute"/>
            <person name="Riley R."/>
            <person name="Haridas S."/>
            <person name="Wolfe K.H."/>
            <person name="Lopes M.R."/>
            <person name="Hittinger C.T."/>
            <person name="Goker M."/>
            <person name="Salamov A."/>
            <person name="Wisecaver J."/>
            <person name="Long T.M."/>
            <person name="Aerts A.L."/>
            <person name="Barry K."/>
            <person name="Choi C."/>
            <person name="Clum A."/>
            <person name="Coughlan A.Y."/>
            <person name="Deshpande S."/>
            <person name="Douglass A.P."/>
            <person name="Hanson S.J."/>
            <person name="Klenk H.-P."/>
            <person name="Labutti K."/>
            <person name="Lapidus A."/>
            <person name="Lindquist E."/>
            <person name="Lipzen A."/>
            <person name="Meier-Kolthoff J.P."/>
            <person name="Ohm R.A."/>
            <person name="Otillar R.P."/>
            <person name="Pangilinan J."/>
            <person name="Peng Y."/>
            <person name="Rokas A."/>
            <person name="Rosa C.A."/>
            <person name="Scheuner C."/>
            <person name="Sibirny A.A."/>
            <person name="Slot J.C."/>
            <person name="Stielow J.B."/>
            <person name="Sun H."/>
            <person name="Kurtzman C.P."/>
            <person name="Blackwell M."/>
            <person name="Grigoriev I.V."/>
            <person name="Jeffries T.W."/>
        </authorList>
    </citation>
    <scope>NUCLEOTIDE SEQUENCE [LARGE SCALE GENOMIC DNA]</scope>
    <source>
        <strain evidence="10">DSM 1968</strain>
    </source>
</reference>
<dbReference type="GeneID" id="30964834"/>
<organism evidence="9 10">
    <name type="scientific">Ascoidea rubescens DSM 1968</name>
    <dbReference type="NCBI Taxonomy" id="1344418"/>
    <lineage>
        <taxon>Eukaryota</taxon>
        <taxon>Fungi</taxon>
        <taxon>Dikarya</taxon>
        <taxon>Ascomycota</taxon>
        <taxon>Saccharomycotina</taxon>
        <taxon>Saccharomycetes</taxon>
        <taxon>Ascoideaceae</taxon>
        <taxon>Ascoidea</taxon>
    </lineage>
</organism>
<feature type="transmembrane region" description="Helical" evidence="8">
    <location>
        <begin position="94"/>
        <end position="111"/>
    </location>
</feature>
<evidence type="ECO:0000313" key="10">
    <source>
        <dbReference type="Proteomes" id="UP000095038"/>
    </source>
</evidence>
<feature type="transmembrane region" description="Helical" evidence="8">
    <location>
        <begin position="131"/>
        <end position="149"/>
    </location>
</feature>
<dbReference type="Proteomes" id="UP000095038">
    <property type="component" value="Unassembled WGS sequence"/>
</dbReference>
<keyword evidence="9" id="KW-0328">Glycosyltransferase</keyword>
<comment type="similarity">
    <text evidence="3">Belongs to the PIGC family.</text>
</comment>
<dbReference type="InParanoid" id="A0A1D2VJ26"/>
<dbReference type="UniPathway" id="UPA00196"/>
<dbReference type="Pfam" id="PF06432">
    <property type="entry name" value="GPI2"/>
    <property type="match status" value="1"/>
</dbReference>
<evidence type="ECO:0000256" key="1">
    <source>
        <dbReference type="ARBA" id="ARBA00004141"/>
    </source>
</evidence>
<comment type="pathway">
    <text evidence="2">Glycolipid biosynthesis; glycosylphosphatidylinositol-anchor biosynthesis.</text>
</comment>
<sequence>MQRRRKDSFSLQFKSRARSRSIKNEWRKLLYLKQNYPDNYIDRALFLKSLKKNSTVVKYSYWNISNDFSLVSLHLCNVLMVYCFFVYSYSHNNALLSFCVTLATITIYLCFYRLNPNAFGFAADAIDHFKLFKSSVVIISFLLSLSPILKSLTNSISSDSIWALSFWLCILNILTNNYQFSNNTKDNNKNKDNYTYSIVAFNIQFSNLIVLASRLSSIIQVFCFILISIQFISIYPIFQHHLRIYNKSRPHKNSNKFLFVSYFILSTAFFFNLFKHSNSIWILIVFWFSLNFLILFIFPLYFIYLQNFKNELQGPWDPAKPIYQ</sequence>
<evidence type="ECO:0000256" key="3">
    <source>
        <dbReference type="ARBA" id="ARBA00008321"/>
    </source>
</evidence>
<keyword evidence="5 8" id="KW-0812">Transmembrane</keyword>
<evidence type="ECO:0000256" key="4">
    <source>
        <dbReference type="ARBA" id="ARBA00022502"/>
    </source>
</evidence>
<feature type="transmembrane region" description="Helical" evidence="8">
    <location>
        <begin position="161"/>
        <end position="181"/>
    </location>
</feature>
<feature type="transmembrane region" description="Helical" evidence="8">
    <location>
        <begin position="257"/>
        <end position="274"/>
    </location>
</feature>
<dbReference type="PANTHER" id="PTHR12982">
    <property type="entry name" value="PHOSPHATIDYLINOSITOL GLYCAN, CLASS C"/>
    <property type="match status" value="1"/>
</dbReference>
<dbReference type="GO" id="GO:0016757">
    <property type="term" value="F:glycosyltransferase activity"/>
    <property type="evidence" value="ECO:0007669"/>
    <property type="project" value="UniProtKB-KW"/>
</dbReference>
<evidence type="ECO:0000256" key="8">
    <source>
        <dbReference type="SAM" id="Phobius"/>
    </source>
</evidence>
<dbReference type="GO" id="GO:0006506">
    <property type="term" value="P:GPI anchor biosynthetic process"/>
    <property type="evidence" value="ECO:0007669"/>
    <property type="project" value="UniProtKB-UniPathway"/>
</dbReference>
<name>A0A1D2VJ26_9ASCO</name>
<dbReference type="FunCoup" id="A0A1D2VJ26">
    <property type="interactions" value="522"/>
</dbReference>
<keyword evidence="7 8" id="KW-0472">Membrane</keyword>